<dbReference type="PANTHER" id="PTHR12634">
    <property type="entry name" value="SIT4 YEAST -ASSOCIATING PROTEIN-RELATED"/>
    <property type="match status" value="1"/>
</dbReference>
<name>A0A0C3B5T7_SERVB</name>
<feature type="compositionally biased region" description="Polar residues" evidence="3">
    <location>
        <begin position="561"/>
        <end position="573"/>
    </location>
</feature>
<gene>
    <name evidence="4" type="ORF">M408DRAFT_166588</name>
</gene>
<comment type="similarity">
    <text evidence="1">Belongs to the SAPS family.</text>
</comment>
<dbReference type="AlphaFoldDB" id="A0A0C3B5T7"/>
<dbReference type="Pfam" id="PF04499">
    <property type="entry name" value="SAPS"/>
    <property type="match status" value="1"/>
</dbReference>
<reference evidence="5" key="2">
    <citation type="submission" date="2015-01" db="EMBL/GenBank/DDBJ databases">
        <title>Evolutionary Origins and Diversification of the Mycorrhizal Mutualists.</title>
        <authorList>
            <consortium name="DOE Joint Genome Institute"/>
            <consortium name="Mycorrhizal Genomics Consortium"/>
            <person name="Kohler A."/>
            <person name="Kuo A."/>
            <person name="Nagy L.G."/>
            <person name="Floudas D."/>
            <person name="Copeland A."/>
            <person name="Barry K.W."/>
            <person name="Cichocki N."/>
            <person name="Veneault-Fourrey C."/>
            <person name="LaButti K."/>
            <person name="Lindquist E.A."/>
            <person name="Lipzen A."/>
            <person name="Lundell T."/>
            <person name="Morin E."/>
            <person name="Murat C."/>
            <person name="Riley R."/>
            <person name="Ohm R."/>
            <person name="Sun H."/>
            <person name="Tunlid A."/>
            <person name="Henrissat B."/>
            <person name="Grigoriev I.V."/>
            <person name="Hibbett D.S."/>
            <person name="Martin F."/>
        </authorList>
    </citation>
    <scope>NUCLEOTIDE SEQUENCE [LARGE SCALE GENOMIC DNA]</scope>
    <source>
        <strain evidence="5">MAFF 305830</strain>
    </source>
</reference>
<evidence type="ECO:0000313" key="4">
    <source>
        <dbReference type="EMBL" id="KIM27549.1"/>
    </source>
</evidence>
<evidence type="ECO:0000256" key="3">
    <source>
        <dbReference type="SAM" id="MobiDB-lite"/>
    </source>
</evidence>
<evidence type="ECO:0000256" key="2">
    <source>
        <dbReference type="ARBA" id="ARBA00023306"/>
    </source>
</evidence>
<dbReference type="GO" id="GO:0019888">
    <property type="term" value="F:protein phosphatase regulator activity"/>
    <property type="evidence" value="ECO:0007669"/>
    <property type="project" value="TreeGrafter"/>
</dbReference>
<dbReference type="GO" id="GO:0005634">
    <property type="term" value="C:nucleus"/>
    <property type="evidence" value="ECO:0007669"/>
    <property type="project" value="TreeGrafter"/>
</dbReference>
<proteinExistence type="inferred from homology"/>
<feature type="compositionally biased region" description="Polar residues" evidence="3">
    <location>
        <begin position="514"/>
        <end position="536"/>
    </location>
</feature>
<protein>
    <recommendedName>
        <fullName evidence="6">SAPS domain-containing protein</fullName>
    </recommendedName>
</protein>
<dbReference type="Proteomes" id="UP000054097">
    <property type="component" value="Unassembled WGS sequence"/>
</dbReference>
<feature type="compositionally biased region" description="Acidic residues" evidence="3">
    <location>
        <begin position="458"/>
        <end position="476"/>
    </location>
</feature>
<sequence>MDAFWNLGFVTVKPLEVLLTRDDVTLLDVLDDRSLFNECKEKNAKLIEYLSRADILRQLLDFAFGDFADPEVNKPRFQHIATEVLCSEIDAFVDGCLANDSELLLYLWKRGVKSPRGEGTSVLMLHFCKVFVAFLTRKPHEIFTFLQNQPGALNDLLANIDMPQVADLLLKVLLLDREPTNEPVVDWLCDQHLMMQLLEKISPESDIKAHQSVLELIKNIILMSSFTPTPGRKEASVLSSNRLSRDLVSASNSSQIITHLFPPRPSEKPVLPTKNTSGIPNNTLVNDANISSFINTASAVMELIRKNNSDYFEQYLFLRAREHLMAVQESIQLEAKDGDSLDCRPALENAMEEIMSKCGLVNLGTLISAICDHLHLLQDRLRQPYSSALPIPSTVGQTMPLTFERLRICELYGELLHYSNMLLPNRLVGVSPSYDEQGRLVGGLDALGDLAAAMMAEADPEVEEEEDEEEEEEVEEQPFPVSQQNRRRRSFASDSDSERGSLFNEEVKHESPSEDSGSSNEATTRGNGPSPASSIENLRDRLSLTVPGSPVGRRQSFPMFSANTPSIPNTSKAGSVLNLPVDEDVIVEDDDDSESTDNKPLSPGDKLKSRFLELGILSTLVDLVFQFPWNNFLHSVVYDILHQVLFGKVEGTLNRELIISIFRDVKLPLRITEAQQKNDSQPVSEPRLGYMGHLTLMAVDIIGALEKYPDDLLEVLEPLLPQPAWEEYVIGPFAETQRVENIVLGGPRPQSLARGVPQGENGWGGDWNEEEDAASPIQEFRRGVSNSRQTADFGAANDEDDDGTFHFNPSHGFGGAGGWGSGSSSDSEDEHEAWIKNSDSAAAPSHSRDSEETGFDDAFADSFQPMGSTRELTQEEEVCVRLKCQRRVLNVVS</sequence>
<keyword evidence="2" id="KW-0131">Cell cycle</keyword>
<dbReference type="HOGENOM" id="CLU_003676_1_1_1"/>
<feature type="compositionally biased region" description="Gly residues" evidence="3">
    <location>
        <begin position="812"/>
        <end position="821"/>
    </location>
</feature>
<evidence type="ECO:0008006" key="6">
    <source>
        <dbReference type="Google" id="ProtNLM"/>
    </source>
</evidence>
<organism evidence="4 5">
    <name type="scientific">Serendipita vermifera MAFF 305830</name>
    <dbReference type="NCBI Taxonomy" id="933852"/>
    <lineage>
        <taxon>Eukaryota</taxon>
        <taxon>Fungi</taxon>
        <taxon>Dikarya</taxon>
        <taxon>Basidiomycota</taxon>
        <taxon>Agaricomycotina</taxon>
        <taxon>Agaricomycetes</taxon>
        <taxon>Sebacinales</taxon>
        <taxon>Serendipitaceae</taxon>
        <taxon>Serendipita</taxon>
    </lineage>
</organism>
<feature type="region of interest" description="Disordered" evidence="3">
    <location>
        <begin position="748"/>
        <end position="875"/>
    </location>
</feature>
<dbReference type="InterPro" id="IPR007587">
    <property type="entry name" value="SAPS"/>
</dbReference>
<evidence type="ECO:0000313" key="5">
    <source>
        <dbReference type="Proteomes" id="UP000054097"/>
    </source>
</evidence>
<dbReference type="STRING" id="933852.A0A0C3B5T7"/>
<keyword evidence="5" id="KW-1185">Reference proteome</keyword>
<dbReference type="GO" id="GO:0019903">
    <property type="term" value="F:protein phosphatase binding"/>
    <property type="evidence" value="ECO:0007669"/>
    <property type="project" value="InterPro"/>
</dbReference>
<dbReference type="PANTHER" id="PTHR12634:SF8">
    <property type="entry name" value="FIERY MOUNTAIN, ISOFORM D"/>
    <property type="match status" value="1"/>
</dbReference>
<feature type="region of interest" description="Disordered" evidence="3">
    <location>
        <begin position="457"/>
        <end position="574"/>
    </location>
</feature>
<dbReference type="OrthoDB" id="10259133at2759"/>
<accession>A0A0C3B5T7</accession>
<dbReference type="GO" id="GO:0005829">
    <property type="term" value="C:cytosol"/>
    <property type="evidence" value="ECO:0007669"/>
    <property type="project" value="TreeGrafter"/>
</dbReference>
<dbReference type="EMBL" id="KN824298">
    <property type="protein sequence ID" value="KIM27549.1"/>
    <property type="molecule type" value="Genomic_DNA"/>
</dbReference>
<reference evidence="4 5" key="1">
    <citation type="submission" date="2014-04" db="EMBL/GenBank/DDBJ databases">
        <authorList>
            <consortium name="DOE Joint Genome Institute"/>
            <person name="Kuo A."/>
            <person name="Zuccaro A."/>
            <person name="Kohler A."/>
            <person name="Nagy L.G."/>
            <person name="Floudas D."/>
            <person name="Copeland A."/>
            <person name="Barry K.W."/>
            <person name="Cichocki N."/>
            <person name="Veneault-Fourrey C."/>
            <person name="LaButti K."/>
            <person name="Lindquist E.A."/>
            <person name="Lipzen A."/>
            <person name="Lundell T."/>
            <person name="Morin E."/>
            <person name="Murat C."/>
            <person name="Sun H."/>
            <person name="Tunlid A."/>
            <person name="Henrissat B."/>
            <person name="Grigoriev I.V."/>
            <person name="Hibbett D.S."/>
            <person name="Martin F."/>
            <person name="Nordberg H.P."/>
            <person name="Cantor M.N."/>
            <person name="Hua S.X."/>
        </authorList>
    </citation>
    <scope>NUCLEOTIDE SEQUENCE [LARGE SCALE GENOMIC DNA]</scope>
    <source>
        <strain evidence="4 5">MAFF 305830</strain>
    </source>
</reference>
<evidence type="ECO:0000256" key="1">
    <source>
        <dbReference type="ARBA" id="ARBA00006180"/>
    </source>
</evidence>